<dbReference type="EMBL" id="PEXV01000130">
    <property type="protein sequence ID" value="PIS41280.1"/>
    <property type="molecule type" value="Genomic_DNA"/>
</dbReference>
<reference evidence="4" key="1">
    <citation type="submission" date="2017-09" db="EMBL/GenBank/DDBJ databases">
        <title>Depth-based differentiation of microbial function through sediment-hosted aquifers and enrichment of novel symbionts in the deep terrestrial subsurface.</title>
        <authorList>
            <person name="Probst A.J."/>
            <person name="Ladd B."/>
            <person name="Jarett J.K."/>
            <person name="Geller-Mcgrath D.E."/>
            <person name="Sieber C.M.K."/>
            <person name="Emerson J.B."/>
            <person name="Anantharaman K."/>
            <person name="Thomas B.C."/>
            <person name="Malmstrom R."/>
            <person name="Stieglmeier M."/>
            <person name="Klingl A."/>
            <person name="Woyke T."/>
            <person name="Ryan C.M."/>
            <person name="Banfield J.F."/>
        </authorList>
    </citation>
    <scope>NUCLEOTIDE SEQUENCE [LARGE SCALE GENOMIC DNA]</scope>
</reference>
<evidence type="ECO:0000259" key="1">
    <source>
        <dbReference type="Pfam" id="PF00534"/>
    </source>
</evidence>
<dbReference type="AlphaFoldDB" id="A0A2H0YS54"/>
<comment type="caution">
    <text evidence="3">The sequence shown here is derived from an EMBL/GenBank/DDBJ whole genome shotgun (WGS) entry which is preliminary data.</text>
</comment>
<feature type="domain" description="Glycosyl transferase family 1" evidence="1">
    <location>
        <begin position="201"/>
        <end position="329"/>
    </location>
</feature>
<evidence type="ECO:0000259" key="2">
    <source>
        <dbReference type="Pfam" id="PF13439"/>
    </source>
</evidence>
<dbReference type="InterPro" id="IPR028098">
    <property type="entry name" value="Glyco_trans_4-like_N"/>
</dbReference>
<dbReference type="Gene3D" id="3.40.50.2000">
    <property type="entry name" value="Glycogen Phosphorylase B"/>
    <property type="match status" value="2"/>
</dbReference>
<sequence length="366" mass="41899">MNKPSIALIHDHLAQNGGGERVLAVLQEFFPDAPTFTTVWDKKKADPLFNDKDIRTSFIQRWPFGIRKYQWYLPFMPVAFEHFDMTPYSLIISSNSALAKGIIAPEGSTHVCYCYTPTRYLWTDRNEYIDNLGLPRLVKSALSVYLNYLRVWDLEAARRVDNFIAISRVVQERIKHYYKRESAIIYPPVDVDKFRVGQGSGKYYVTGGRLTNYKRFDVTVMAFSKLGIPLYVYGDGPEREHLESISNSNVKFLGRVPDDKLNKLYQDAIAFINPQVEDFGLTMIEAQACGRPVIAFNQGGALDIIQDGVSGTFFDEQSWEALADTIIRFDPSKFDSMAIRAHAETFSIASFKTQFFEYLRTHNLIP</sequence>
<dbReference type="Pfam" id="PF13439">
    <property type="entry name" value="Glyco_transf_4"/>
    <property type="match status" value="1"/>
</dbReference>
<name>A0A2H0YS54_9BACT</name>
<dbReference type="SUPFAM" id="SSF53756">
    <property type="entry name" value="UDP-Glycosyltransferase/glycogen phosphorylase"/>
    <property type="match status" value="1"/>
</dbReference>
<dbReference type="PANTHER" id="PTHR45947:SF3">
    <property type="entry name" value="SULFOQUINOVOSYL TRANSFERASE SQD2"/>
    <property type="match status" value="1"/>
</dbReference>
<dbReference type="InterPro" id="IPR001296">
    <property type="entry name" value="Glyco_trans_1"/>
</dbReference>
<feature type="domain" description="Glycosyltransferase subfamily 4-like N-terminal" evidence="2">
    <location>
        <begin position="17"/>
        <end position="192"/>
    </location>
</feature>
<accession>A0A2H0YS54</accession>
<keyword evidence="3" id="KW-0808">Transferase</keyword>
<protein>
    <submittedName>
        <fullName evidence="3">Glycosyltransferase family 4 protein</fullName>
    </submittedName>
</protein>
<evidence type="ECO:0000313" key="4">
    <source>
        <dbReference type="Proteomes" id="UP000228711"/>
    </source>
</evidence>
<organism evidence="3 4">
    <name type="scientific">Candidatus Kerfeldbacteria bacterium CG08_land_8_20_14_0_20_42_7</name>
    <dbReference type="NCBI Taxonomy" id="2014245"/>
    <lineage>
        <taxon>Bacteria</taxon>
        <taxon>Candidatus Kerfeldiibacteriota</taxon>
    </lineage>
</organism>
<dbReference type="PANTHER" id="PTHR45947">
    <property type="entry name" value="SULFOQUINOVOSYL TRANSFERASE SQD2"/>
    <property type="match status" value="1"/>
</dbReference>
<gene>
    <name evidence="3" type="ORF">COT25_03970</name>
</gene>
<dbReference type="GO" id="GO:0016757">
    <property type="term" value="F:glycosyltransferase activity"/>
    <property type="evidence" value="ECO:0007669"/>
    <property type="project" value="InterPro"/>
</dbReference>
<dbReference type="Proteomes" id="UP000228711">
    <property type="component" value="Unassembled WGS sequence"/>
</dbReference>
<dbReference type="InterPro" id="IPR050194">
    <property type="entry name" value="Glycosyltransferase_grp1"/>
</dbReference>
<proteinExistence type="predicted"/>
<dbReference type="Pfam" id="PF00534">
    <property type="entry name" value="Glycos_transf_1"/>
    <property type="match status" value="1"/>
</dbReference>
<evidence type="ECO:0000313" key="3">
    <source>
        <dbReference type="EMBL" id="PIS41280.1"/>
    </source>
</evidence>